<dbReference type="InterPro" id="IPR002543">
    <property type="entry name" value="FtsK_dom"/>
</dbReference>
<proteinExistence type="predicted"/>
<organism evidence="6 7">
    <name type="scientific">Microbacterium gallinarum</name>
    <dbReference type="NCBI Taxonomy" id="2762209"/>
    <lineage>
        <taxon>Bacteria</taxon>
        <taxon>Bacillati</taxon>
        <taxon>Actinomycetota</taxon>
        <taxon>Actinomycetes</taxon>
        <taxon>Micrococcales</taxon>
        <taxon>Microbacteriaceae</taxon>
        <taxon>Microbacterium</taxon>
    </lineage>
</organism>
<dbReference type="GO" id="GO:0051301">
    <property type="term" value="P:cell division"/>
    <property type="evidence" value="ECO:0007669"/>
    <property type="project" value="UniProtKB-KW"/>
</dbReference>
<dbReference type="InterPro" id="IPR050206">
    <property type="entry name" value="FtsK/SpoIIIE/SftA"/>
</dbReference>
<evidence type="ECO:0000256" key="3">
    <source>
        <dbReference type="PROSITE-ProRule" id="PRU00289"/>
    </source>
</evidence>
<keyword evidence="4" id="KW-1133">Transmembrane helix</keyword>
<name>A0ABR8WYY3_9MICO</name>
<keyword evidence="4" id="KW-0472">Membrane</keyword>
<keyword evidence="4" id="KW-0812">Transmembrane</keyword>
<protein>
    <submittedName>
        <fullName evidence="6">Cell division protein FtsK</fullName>
    </submittedName>
</protein>
<feature type="transmembrane region" description="Helical" evidence="4">
    <location>
        <begin position="12"/>
        <end position="38"/>
    </location>
</feature>
<dbReference type="Proteomes" id="UP000602532">
    <property type="component" value="Unassembled WGS sequence"/>
</dbReference>
<dbReference type="CDD" id="cd01127">
    <property type="entry name" value="TrwB_TraG_TraD_VirD4"/>
    <property type="match status" value="1"/>
</dbReference>
<feature type="transmembrane region" description="Helical" evidence="4">
    <location>
        <begin position="140"/>
        <end position="162"/>
    </location>
</feature>
<keyword evidence="6" id="KW-0132">Cell division</keyword>
<sequence>MAAVVPIVGAIGLWLVTGSILSLWLAALGPLIAVATLADAARSARRDRRLHHADATRVQAEVAQAVARRHDEERRRAWARHPDVASFLARDDEVWRRSPDRDDVLVIGEGEIASDVRITGGEGDARAIALRARSSRLSHAPVIASLHAGVVVVGNAVIAAAVQRALVIQLCLALPPGDLAIVGPLTDGLAWMEALPHRVVGAPRRLAVVLSGETVPSEADIVIACSAPGDPLPPQCGTVITARSPDSATVERGGEVSEVSVEALAVEQAAAVAAMLAERAERVLGLRVRDSGPVTLADLAAPVDLAAVDASRSGLAAVIGLEGREPAVVDLVADGPHAVVAGVTGSGKSELLITWILALCRTRSTREVTFLLADFKGGTAFDSLARVPHVTGVITDLDGAGARRAIESLRAEVRWREGELAAAGARDILDPRVALPRLVVVVDEFAALLGDHPELHAVFADVAARGRALGIHLVLGTQRAAGVIRDSLLANCPLRISLRVTDAADSRSLLGTDEAALLPGGAEGRGHALLRRAGDARPRPVRVALSGPSDIDAAAARGGDERPRRPWLPGLPPRLSLAELAELSPTAVNGEVLLLGLADEPHLQRQRAATLRIEDRGLLVLGGPGAGLTNAVALAAAQAPSAVMRIPAAPEPMWDAIATLAAEPPPPGSLVCIDDLDAVAMRLPPDYAQVAIERIEELVRRAGSDGVLILASAHRLAGAVARIADLFPKRLLLPFPTRTEHIAAGGDPAAFVPGAPPGRGVLDGTALQVALAPRLPSLAPDPSPDWCPSAPLTAFATRRSPAARAALDEWERRGVRSVSVDGYAADPAVTADGPVVVVGEPDDWQRHWRLLADARGDHDLVVDTSCAAEFRLLTGARTLPPYCESGRGRAWLISAGGDAVRIVLPSAEVRPNRPRAWP</sequence>
<evidence type="ECO:0000256" key="4">
    <source>
        <dbReference type="SAM" id="Phobius"/>
    </source>
</evidence>
<dbReference type="PANTHER" id="PTHR22683">
    <property type="entry name" value="SPORULATION PROTEIN RELATED"/>
    <property type="match status" value="1"/>
</dbReference>
<comment type="caution">
    <text evidence="6">The sequence shown here is derived from an EMBL/GenBank/DDBJ whole genome shotgun (WGS) entry which is preliminary data.</text>
</comment>
<gene>
    <name evidence="6" type="ORF">H9622_00630</name>
</gene>
<keyword evidence="6" id="KW-0131">Cell cycle</keyword>
<dbReference type="PANTHER" id="PTHR22683:SF1">
    <property type="entry name" value="TYPE VII SECRETION SYSTEM PROTEIN ESSC"/>
    <property type="match status" value="1"/>
</dbReference>
<evidence type="ECO:0000256" key="1">
    <source>
        <dbReference type="ARBA" id="ARBA00022741"/>
    </source>
</evidence>
<evidence type="ECO:0000313" key="7">
    <source>
        <dbReference type="Proteomes" id="UP000602532"/>
    </source>
</evidence>
<dbReference type="SUPFAM" id="SSF52540">
    <property type="entry name" value="P-loop containing nucleoside triphosphate hydrolases"/>
    <property type="match status" value="2"/>
</dbReference>
<dbReference type="Gene3D" id="3.40.50.300">
    <property type="entry name" value="P-loop containing nucleotide triphosphate hydrolases"/>
    <property type="match status" value="2"/>
</dbReference>
<dbReference type="EMBL" id="JACSPM010000001">
    <property type="protein sequence ID" value="MBD8022092.1"/>
    <property type="molecule type" value="Genomic_DNA"/>
</dbReference>
<dbReference type="Pfam" id="PF01580">
    <property type="entry name" value="FtsK_SpoIIIE"/>
    <property type="match status" value="1"/>
</dbReference>
<dbReference type="RefSeq" id="WP_191763261.1">
    <property type="nucleotide sequence ID" value="NZ_JACSPM010000001.1"/>
</dbReference>
<keyword evidence="1 3" id="KW-0547">Nucleotide-binding</keyword>
<reference evidence="6 7" key="1">
    <citation type="submission" date="2020-08" db="EMBL/GenBank/DDBJ databases">
        <title>A Genomic Blueprint of the Chicken Gut Microbiome.</title>
        <authorList>
            <person name="Gilroy R."/>
            <person name="Ravi A."/>
            <person name="Getino M."/>
            <person name="Pursley I."/>
            <person name="Horton D.L."/>
            <person name="Alikhan N.-F."/>
            <person name="Baker D."/>
            <person name="Gharbi K."/>
            <person name="Hall N."/>
            <person name="Watson M."/>
            <person name="Adriaenssens E.M."/>
            <person name="Foster-Nyarko E."/>
            <person name="Jarju S."/>
            <person name="Secka A."/>
            <person name="Antonio M."/>
            <person name="Oren A."/>
            <person name="Chaudhuri R."/>
            <person name="La Ragione R.M."/>
            <person name="Hildebrand F."/>
            <person name="Pallen M.J."/>
        </authorList>
    </citation>
    <scope>NUCLEOTIDE SEQUENCE [LARGE SCALE GENOMIC DNA]</scope>
    <source>
        <strain evidence="6 7">Sa1CUA4</strain>
    </source>
</reference>
<evidence type="ECO:0000256" key="2">
    <source>
        <dbReference type="ARBA" id="ARBA00022840"/>
    </source>
</evidence>
<accession>A0ABR8WYY3</accession>
<feature type="domain" description="FtsK" evidence="5">
    <location>
        <begin position="324"/>
        <end position="507"/>
    </location>
</feature>
<keyword evidence="2 3" id="KW-0067">ATP-binding</keyword>
<dbReference type="InterPro" id="IPR027417">
    <property type="entry name" value="P-loop_NTPase"/>
</dbReference>
<evidence type="ECO:0000313" key="6">
    <source>
        <dbReference type="EMBL" id="MBD8022092.1"/>
    </source>
</evidence>
<dbReference type="PROSITE" id="PS50901">
    <property type="entry name" value="FTSK"/>
    <property type="match status" value="1"/>
</dbReference>
<keyword evidence="7" id="KW-1185">Reference proteome</keyword>
<feature type="binding site" evidence="3">
    <location>
        <begin position="342"/>
        <end position="349"/>
    </location>
    <ligand>
        <name>ATP</name>
        <dbReference type="ChEBI" id="CHEBI:30616"/>
    </ligand>
</feature>
<evidence type="ECO:0000259" key="5">
    <source>
        <dbReference type="PROSITE" id="PS50901"/>
    </source>
</evidence>